<evidence type="ECO:0000313" key="2">
    <source>
        <dbReference type="EMBL" id="TGY88358.1"/>
    </source>
</evidence>
<evidence type="ECO:0008006" key="4">
    <source>
        <dbReference type="Google" id="ProtNLM"/>
    </source>
</evidence>
<reference evidence="2 3" key="1">
    <citation type="journal article" date="2017" name="Int. J. Syst. Evol. Microbiol.">
        <title>Marinicauda algicola sp. nov., isolated from a marine red alga Rhodosorus marinus.</title>
        <authorList>
            <person name="Jeong S.E."/>
            <person name="Jeon S.H."/>
            <person name="Chun B.H."/>
            <person name="Kim D.W."/>
            <person name="Jeon C.O."/>
        </authorList>
    </citation>
    <scope>NUCLEOTIDE SEQUENCE [LARGE SCALE GENOMIC DNA]</scope>
    <source>
        <strain evidence="2 3">JCM 31718</strain>
    </source>
</reference>
<proteinExistence type="predicted"/>
<name>A0A4S2GZD8_9PROT</name>
<keyword evidence="1" id="KW-0732">Signal</keyword>
<sequence length="300" mass="31496">MKLLHLIAAGCVLCSAASTASHAGTTSAAVGDGAAIVFDAEGRPAITVRLNDTAEFMFAIDTAAQSTAIGARVIDALALQPDPEHQARLHGASGVRTVPMYLLESIEAGGQRLEDRLVVSLTGEHDQGGHAHDGILGQDVFARGRLSFDFEAMTIGFDGAGARPLAGHLPAEILHGGFFLVQIEIDGVATTAVIDTGAAESFANRTLMEALASENEALSTRREAAGVSQHEMDFRDGYTATLRIGTARLEAVPVAFAEAPIFGAFGLAERPAIILGMNLLSRLPRFALDYDSSHFLFDPA</sequence>
<dbReference type="RefSeq" id="WP_135996204.1">
    <property type="nucleotide sequence ID" value="NZ_CP071057.1"/>
</dbReference>
<evidence type="ECO:0000313" key="3">
    <source>
        <dbReference type="Proteomes" id="UP000308054"/>
    </source>
</evidence>
<organism evidence="2 3">
    <name type="scientific">Marinicauda algicola</name>
    <dbReference type="NCBI Taxonomy" id="2029849"/>
    <lineage>
        <taxon>Bacteria</taxon>
        <taxon>Pseudomonadati</taxon>
        <taxon>Pseudomonadota</taxon>
        <taxon>Alphaproteobacteria</taxon>
        <taxon>Maricaulales</taxon>
        <taxon>Maricaulaceae</taxon>
        <taxon>Marinicauda</taxon>
    </lineage>
</organism>
<comment type="caution">
    <text evidence="2">The sequence shown here is derived from an EMBL/GenBank/DDBJ whole genome shotgun (WGS) entry which is preliminary data.</text>
</comment>
<dbReference type="Gene3D" id="2.40.70.10">
    <property type="entry name" value="Acid Proteases"/>
    <property type="match status" value="2"/>
</dbReference>
<evidence type="ECO:0000256" key="1">
    <source>
        <dbReference type="SAM" id="SignalP"/>
    </source>
</evidence>
<feature type="signal peptide" evidence="1">
    <location>
        <begin position="1"/>
        <end position="23"/>
    </location>
</feature>
<dbReference type="Pfam" id="PF13650">
    <property type="entry name" value="Asp_protease_2"/>
    <property type="match status" value="2"/>
</dbReference>
<accession>A0A4S2GZD8</accession>
<dbReference type="InterPro" id="IPR021109">
    <property type="entry name" value="Peptidase_aspartic_dom_sf"/>
</dbReference>
<dbReference type="OrthoDB" id="107347at2"/>
<dbReference type="CDD" id="cd05483">
    <property type="entry name" value="retropepsin_like_bacteria"/>
    <property type="match status" value="1"/>
</dbReference>
<dbReference type="EMBL" id="SRXW01000003">
    <property type="protein sequence ID" value="TGY88358.1"/>
    <property type="molecule type" value="Genomic_DNA"/>
</dbReference>
<protein>
    <recommendedName>
        <fullName evidence="4">Peptidase A2 domain-containing protein</fullName>
    </recommendedName>
</protein>
<dbReference type="SUPFAM" id="SSF50630">
    <property type="entry name" value="Acid proteases"/>
    <property type="match status" value="2"/>
</dbReference>
<dbReference type="Proteomes" id="UP000308054">
    <property type="component" value="Unassembled WGS sequence"/>
</dbReference>
<dbReference type="AlphaFoldDB" id="A0A4S2GZD8"/>
<gene>
    <name evidence="2" type="ORF">E5163_11090</name>
</gene>
<dbReference type="InterPro" id="IPR034122">
    <property type="entry name" value="Retropepsin-like_bacterial"/>
</dbReference>
<keyword evidence="3" id="KW-1185">Reference proteome</keyword>
<feature type="chain" id="PRO_5020386872" description="Peptidase A2 domain-containing protein" evidence="1">
    <location>
        <begin position="24"/>
        <end position="300"/>
    </location>
</feature>